<comment type="catalytic activity">
    <reaction evidence="1 6">
        <text>Thiol-dependent hydrolysis of ester, thioester, amide, peptide and isopeptide bonds formed by the C-terminal Gly of ubiquitin (a 76-residue protein attached to proteins as an intracellular targeting signal).</text>
        <dbReference type="EC" id="3.4.19.12"/>
    </reaction>
</comment>
<keyword evidence="10" id="KW-1185">Reference proteome</keyword>
<evidence type="ECO:0000313" key="10">
    <source>
        <dbReference type="Proteomes" id="UP000326759"/>
    </source>
</evidence>
<dbReference type="PANTHER" id="PTHR13312">
    <property type="entry name" value="HIV-INDUCED PROTEIN-7-LIKE PROTEASE"/>
    <property type="match status" value="1"/>
</dbReference>
<dbReference type="SUPFAM" id="SSF54001">
    <property type="entry name" value="Cysteine proteinases"/>
    <property type="match status" value="1"/>
</dbReference>
<dbReference type="AlphaFoldDB" id="A0A5N5TMF1"/>
<dbReference type="Gene3D" id="3.10.20.90">
    <property type="entry name" value="Phosphatidylinositol 3-kinase Catalytic Subunit, Chain A, domain 1"/>
    <property type="match status" value="1"/>
</dbReference>
<evidence type="ECO:0000256" key="1">
    <source>
        <dbReference type="ARBA" id="ARBA00000707"/>
    </source>
</evidence>
<dbReference type="GO" id="GO:0004843">
    <property type="term" value="F:cysteine-type deubiquitinase activity"/>
    <property type="evidence" value="ECO:0007669"/>
    <property type="project" value="UniProtKB-UniRule"/>
</dbReference>
<dbReference type="PROSITE" id="PS50802">
    <property type="entry name" value="OTU"/>
    <property type="match status" value="1"/>
</dbReference>
<keyword evidence="7" id="KW-0472">Membrane</keyword>
<dbReference type="EC" id="3.4.19.12" evidence="6"/>
<dbReference type="Pfam" id="PF24560">
    <property type="entry name" value="zf-C2H2_OTU1_C"/>
    <property type="match status" value="1"/>
</dbReference>
<dbReference type="PANTHER" id="PTHR13312:SF0">
    <property type="entry name" value="UBIQUITIN THIOESTERASE OTU1"/>
    <property type="match status" value="1"/>
</dbReference>
<dbReference type="GO" id="GO:0036503">
    <property type="term" value="P:ERAD pathway"/>
    <property type="evidence" value="ECO:0007669"/>
    <property type="project" value="TreeGrafter"/>
</dbReference>
<keyword evidence="7" id="KW-0812">Transmembrane</keyword>
<dbReference type="InterPro" id="IPR029071">
    <property type="entry name" value="Ubiquitin-like_domsf"/>
</dbReference>
<sequence length="377" mass="42818">MYNLKVKTNKCATIPFQGQVNGESNLFDLRLALCAVTSIPVQKQKILIGFPPKQVIGRDEDKLKSLGIKDGDVVIVEETDSGIVRYTFDTTVTFIVCLLNIVSKVLLLLLLHIAGIKFLLQWKNVDLDSVASPRSDFPRGSLLKKVVPSDNSCLFTSIYFLVNGGDVNENNLQSMREIVAQAIAQQPQIYNEALLEKSNAEYCRWILKDTSWGGAIELSVFSDYYQTEIVALDAKSGLMNRFGEDKRYIQRIFLLYDGIHYDPVYLETYDVKHIMDHLKDLKCSLFYSLEKRISRNCMSHNKGMGRCLYIFPSSEEWLLDQAYALVQEAKSSGLYTDTNKFCLLCNECCITMHGEQEAVRHAKETGHSNFAEVRRNV</sequence>
<protein>
    <recommendedName>
        <fullName evidence="6">Ubiquitin thioesterase OTU</fullName>
        <ecNumber evidence="6">3.4.19.12</ecNumber>
    </recommendedName>
</protein>
<dbReference type="GO" id="GO:0030968">
    <property type="term" value="P:endoplasmic reticulum unfolded protein response"/>
    <property type="evidence" value="ECO:0007669"/>
    <property type="project" value="TreeGrafter"/>
</dbReference>
<dbReference type="CDD" id="cd22745">
    <property type="entry name" value="OTU_OTU1"/>
    <property type="match status" value="1"/>
</dbReference>
<reference evidence="9 10" key="1">
    <citation type="journal article" date="2019" name="PLoS Biol.">
        <title>Sex chromosomes control vertical transmission of feminizing Wolbachia symbionts in an isopod.</title>
        <authorList>
            <person name="Becking T."/>
            <person name="Chebbi M.A."/>
            <person name="Giraud I."/>
            <person name="Moumen B."/>
            <person name="Laverre T."/>
            <person name="Caubet Y."/>
            <person name="Peccoud J."/>
            <person name="Gilbert C."/>
            <person name="Cordaux R."/>
        </authorList>
    </citation>
    <scope>NUCLEOTIDE SEQUENCE [LARGE SCALE GENOMIC DNA]</scope>
    <source>
        <strain evidence="9">ANa2</strain>
        <tissue evidence="9">Whole body excluding digestive tract and cuticle</tissue>
    </source>
</reference>
<dbReference type="InterPro" id="IPR038765">
    <property type="entry name" value="Papain-like_cys_pep_sf"/>
</dbReference>
<keyword evidence="5 6" id="KW-0788">Thiol protease</keyword>
<keyword evidence="6" id="KW-0963">Cytoplasm</keyword>
<dbReference type="Proteomes" id="UP000326759">
    <property type="component" value="Unassembled WGS sequence"/>
</dbReference>
<evidence type="ECO:0000259" key="8">
    <source>
        <dbReference type="PROSITE" id="PS50802"/>
    </source>
</evidence>
<dbReference type="SUPFAM" id="SSF54236">
    <property type="entry name" value="Ubiquitin-like"/>
    <property type="match status" value="1"/>
</dbReference>
<evidence type="ECO:0000256" key="2">
    <source>
        <dbReference type="ARBA" id="ARBA00022670"/>
    </source>
</evidence>
<feature type="domain" description="OTU" evidence="8">
    <location>
        <begin position="142"/>
        <end position="267"/>
    </location>
</feature>
<dbReference type="GO" id="GO:0016579">
    <property type="term" value="P:protein deubiquitination"/>
    <property type="evidence" value="ECO:0007669"/>
    <property type="project" value="TreeGrafter"/>
</dbReference>
<dbReference type="InterPro" id="IPR003323">
    <property type="entry name" value="OTU_dom"/>
</dbReference>
<dbReference type="GO" id="GO:0005634">
    <property type="term" value="C:nucleus"/>
    <property type="evidence" value="ECO:0007669"/>
    <property type="project" value="TreeGrafter"/>
</dbReference>
<accession>A0A5N5TMF1</accession>
<dbReference type="Gene3D" id="3.90.70.80">
    <property type="match status" value="1"/>
</dbReference>
<dbReference type="InterPro" id="IPR057766">
    <property type="entry name" value="Znf-C2H2_OTU1-like_C"/>
</dbReference>
<feature type="transmembrane region" description="Helical" evidence="7">
    <location>
        <begin position="92"/>
        <end position="114"/>
    </location>
</feature>
<evidence type="ECO:0000256" key="3">
    <source>
        <dbReference type="ARBA" id="ARBA00022786"/>
    </source>
</evidence>
<gene>
    <name evidence="9" type="ORF">Anas_07555</name>
</gene>
<evidence type="ECO:0000256" key="6">
    <source>
        <dbReference type="RuleBase" id="RU367104"/>
    </source>
</evidence>
<dbReference type="GO" id="GO:0005829">
    <property type="term" value="C:cytosol"/>
    <property type="evidence" value="ECO:0007669"/>
    <property type="project" value="TreeGrafter"/>
</dbReference>
<keyword evidence="7" id="KW-1133">Transmembrane helix</keyword>
<dbReference type="Pfam" id="PF02338">
    <property type="entry name" value="OTU"/>
    <property type="match status" value="1"/>
</dbReference>
<keyword evidence="2" id="KW-0645">Protease</keyword>
<name>A0A5N5TMF1_9CRUS</name>
<keyword evidence="4 6" id="KW-0378">Hydrolase</keyword>
<organism evidence="9 10">
    <name type="scientific">Armadillidium nasatum</name>
    <dbReference type="NCBI Taxonomy" id="96803"/>
    <lineage>
        <taxon>Eukaryota</taxon>
        <taxon>Metazoa</taxon>
        <taxon>Ecdysozoa</taxon>
        <taxon>Arthropoda</taxon>
        <taxon>Crustacea</taxon>
        <taxon>Multicrustacea</taxon>
        <taxon>Malacostraca</taxon>
        <taxon>Eumalacostraca</taxon>
        <taxon>Peracarida</taxon>
        <taxon>Isopoda</taxon>
        <taxon>Oniscidea</taxon>
        <taxon>Crinocheta</taxon>
        <taxon>Armadillidiidae</taxon>
        <taxon>Armadillidium</taxon>
    </lineage>
</organism>
<evidence type="ECO:0000313" key="9">
    <source>
        <dbReference type="EMBL" id="KAB7507353.1"/>
    </source>
</evidence>
<evidence type="ECO:0000256" key="7">
    <source>
        <dbReference type="SAM" id="Phobius"/>
    </source>
</evidence>
<dbReference type="EMBL" id="SEYY01000398">
    <property type="protein sequence ID" value="KAB7507353.1"/>
    <property type="molecule type" value="Genomic_DNA"/>
</dbReference>
<evidence type="ECO:0000256" key="4">
    <source>
        <dbReference type="ARBA" id="ARBA00022801"/>
    </source>
</evidence>
<proteinExistence type="predicted"/>
<comment type="function">
    <text evidence="6">Hydrolase that can remove conjugated ubiquitin from proteins and may therefore play an important regulatory role at the level of protein turnover by preventing degradation.</text>
</comment>
<comment type="subcellular location">
    <subcellularLocation>
        <location evidence="6">Cytoplasm</location>
    </subcellularLocation>
</comment>
<keyword evidence="3 6" id="KW-0833">Ubl conjugation pathway</keyword>
<dbReference type="OrthoDB" id="65596at2759"/>
<comment type="caution">
    <text evidence="9">The sequence shown here is derived from an EMBL/GenBank/DDBJ whole genome shotgun (WGS) entry which is preliminary data.</text>
</comment>
<evidence type="ECO:0000256" key="5">
    <source>
        <dbReference type="ARBA" id="ARBA00022807"/>
    </source>
</evidence>